<sequence length="45" mass="5089">MCPETQRSNSQNLQPEIWIHLNSQEGKAILPTTPHGHFRAGATYQ</sequence>
<reference evidence="1" key="1">
    <citation type="submission" date="2014-11" db="EMBL/GenBank/DDBJ databases">
        <authorList>
            <person name="Amaro Gonzalez C."/>
        </authorList>
    </citation>
    <scope>NUCLEOTIDE SEQUENCE</scope>
</reference>
<reference evidence="1" key="2">
    <citation type="journal article" date="2015" name="Fish Shellfish Immunol.">
        <title>Early steps in the European eel (Anguilla anguilla)-Vibrio vulnificus interaction in the gills: Role of the RtxA13 toxin.</title>
        <authorList>
            <person name="Callol A."/>
            <person name="Pajuelo D."/>
            <person name="Ebbesson L."/>
            <person name="Teles M."/>
            <person name="MacKenzie S."/>
            <person name="Amaro C."/>
        </authorList>
    </citation>
    <scope>NUCLEOTIDE SEQUENCE</scope>
</reference>
<protein>
    <submittedName>
        <fullName evidence="1">Uncharacterized protein</fullName>
    </submittedName>
</protein>
<accession>A0A0E9S774</accession>
<dbReference type="AlphaFoldDB" id="A0A0E9S774"/>
<name>A0A0E9S774_ANGAN</name>
<dbReference type="EMBL" id="GBXM01071510">
    <property type="protein sequence ID" value="JAH37067.1"/>
    <property type="molecule type" value="Transcribed_RNA"/>
</dbReference>
<proteinExistence type="predicted"/>
<evidence type="ECO:0000313" key="1">
    <source>
        <dbReference type="EMBL" id="JAH37067.1"/>
    </source>
</evidence>
<organism evidence="1">
    <name type="scientific">Anguilla anguilla</name>
    <name type="common">European freshwater eel</name>
    <name type="synonym">Muraena anguilla</name>
    <dbReference type="NCBI Taxonomy" id="7936"/>
    <lineage>
        <taxon>Eukaryota</taxon>
        <taxon>Metazoa</taxon>
        <taxon>Chordata</taxon>
        <taxon>Craniata</taxon>
        <taxon>Vertebrata</taxon>
        <taxon>Euteleostomi</taxon>
        <taxon>Actinopterygii</taxon>
        <taxon>Neopterygii</taxon>
        <taxon>Teleostei</taxon>
        <taxon>Anguilliformes</taxon>
        <taxon>Anguillidae</taxon>
        <taxon>Anguilla</taxon>
    </lineage>
</organism>